<dbReference type="PANTHER" id="PTHR43540:SF16">
    <property type="entry name" value="ISOCHORISMATASE-LIKE DOMAIN-CONTAINING PROTEIN"/>
    <property type="match status" value="1"/>
</dbReference>
<dbReference type="Gene3D" id="3.40.50.850">
    <property type="entry name" value="Isochorismatase-like"/>
    <property type="match status" value="1"/>
</dbReference>
<dbReference type="Proteomes" id="UP000182178">
    <property type="component" value="Unassembled WGS sequence"/>
</dbReference>
<evidence type="ECO:0000256" key="1">
    <source>
        <dbReference type="ARBA" id="ARBA00022801"/>
    </source>
</evidence>
<dbReference type="CDD" id="cd00431">
    <property type="entry name" value="cysteine_hydrolases"/>
    <property type="match status" value="1"/>
</dbReference>
<dbReference type="InterPro" id="IPR000868">
    <property type="entry name" value="Isochorismatase-like_dom"/>
</dbReference>
<dbReference type="InterPro" id="IPR036380">
    <property type="entry name" value="Isochorismatase-like_sf"/>
</dbReference>
<accession>A0ABP2AEC3</accession>
<dbReference type="RefSeq" id="WP_072249600.1">
    <property type="nucleotide sequence ID" value="NZ_CYHC01000014.1"/>
</dbReference>
<keyword evidence="1" id="KW-0378">Hydrolase</keyword>
<sequence length="192" mass="20652">MNGTALLVCDVQNDLVDPKGKVGAGGLAKIVAERNLLSNLKALIASVRGKGWPVVYVGLGYREDYQDVLSVAPRIAKARESKVAVRGEWGAEFHPDIAPQAGDIVFYKQWVNPFFGTPLLEWLRRNGVGSLLIAGTATNLVVESAARYADDAGFAVSVVEDCCASPNPAWHEFAVTQILPVFGKVISSKEIK</sequence>
<organism evidence="3 4">
    <name type="scientific">Chelatococcus sambhunathii</name>
    <dbReference type="NCBI Taxonomy" id="363953"/>
    <lineage>
        <taxon>Bacteria</taxon>
        <taxon>Pseudomonadati</taxon>
        <taxon>Pseudomonadota</taxon>
        <taxon>Alphaproteobacteria</taxon>
        <taxon>Hyphomicrobiales</taxon>
        <taxon>Chelatococcaceae</taxon>
        <taxon>Chelatococcus</taxon>
    </lineage>
</organism>
<protein>
    <submittedName>
        <fullName evidence="3">Nicotinamidase-related amidase</fullName>
    </submittedName>
</protein>
<dbReference type="SUPFAM" id="SSF52499">
    <property type="entry name" value="Isochorismatase-like hydrolases"/>
    <property type="match status" value="1"/>
</dbReference>
<evidence type="ECO:0000313" key="3">
    <source>
        <dbReference type="EMBL" id="CUA90671.1"/>
    </source>
</evidence>
<dbReference type="InterPro" id="IPR050272">
    <property type="entry name" value="Isochorismatase-like_hydrls"/>
</dbReference>
<name>A0ABP2AEC3_9HYPH</name>
<dbReference type="EMBL" id="CYHC01000014">
    <property type="protein sequence ID" value="CUA90671.1"/>
    <property type="molecule type" value="Genomic_DNA"/>
</dbReference>
<proteinExistence type="predicted"/>
<comment type="caution">
    <text evidence="3">The sequence shown here is derived from an EMBL/GenBank/DDBJ whole genome shotgun (WGS) entry which is preliminary data.</text>
</comment>
<reference evidence="3 4" key="1">
    <citation type="submission" date="2015-08" db="EMBL/GenBank/DDBJ databases">
        <authorList>
            <person name="Varghese N."/>
        </authorList>
    </citation>
    <scope>NUCLEOTIDE SEQUENCE [LARGE SCALE GENOMIC DNA]</scope>
    <source>
        <strain evidence="3 4">DSM 18167</strain>
    </source>
</reference>
<feature type="domain" description="Isochorismatase-like" evidence="2">
    <location>
        <begin position="4"/>
        <end position="189"/>
    </location>
</feature>
<evidence type="ECO:0000313" key="4">
    <source>
        <dbReference type="Proteomes" id="UP000182178"/>
    </source>
</evidence>
<evidence type="ECO:0000259" key="2">
    <source>
        <dbReference type="Pfam" id="PF00857"/>
    </source>
</evidence>
<gene>
    <name evidence="3" type="ORF">Ga0061061_11462</name>
</gene>
<dbReference type="PANTHER" id="PTHR43540">
    <property type="entry name" value="PEROXYUREIDOACRYLATE/UREIDOACRYLATE AMIDOHYDROLASE-RELATED"/>
    <property type="match status" value="1"/>
</dbReference>
<keyword evidence="4" id="KW-1185">Reference proteome</keyword>
<dbReference type="Pfam" id="PF00857">
    <property type="entry name" value="Isochorismatase"/>
    <property type="match status" value="1"/>
</dbReference>